<feature type="chain" id="PRO_5018212195" description="DUF4465 domain-containing protein" evidence="1">
    <location>
        <begin position="18"/>
        <end position="275"/>
    </location>
</feature>
<dbReference type="KEGG" id="ccas:EIB73_00150"/>
<evidence type="ECO:0000313" key="3">
    <source>
        <dbReference type="Proteomes" id="UP000270185"/>
    </source>
</evidence>
<gene>
    <name evidence="2" type="ORF">EIB73_00150</name>
</gene>
<evidence type="ECO:0008006" key="4">
    <source>
        <dbReference type="Google" id="ProtNLM"/>
    </source>
</evidence>
<keyword evidence="1" id="KW-0732">Signal</keyword>
<organism evidence="2 3">
    <name type="scientific">Kaistella carnis</name>
    <dbReference type="NCBI Taxonomy" id="1241979"/>
    <lineage>
        <taxon>Bacteria</taxon>
        <taxon>Pseudomonadati</taxon>
        <taxon>Bacteroidota</taxon>
        <taxon>Flavobacteriia</taxon>
        <taxon>Flavobacteriales</taxon>
        <taxon>Weeksellaceae</taxon>
        <taxon>Chryseobacterium group</taxon>
        <taxon>Kaistella</taxon>
    </lineage>
</organism>
<dbReference type="OrthoDB" id="933310at2"/>
<evidence type="ECO:0000256" key="1">
    <source>
        <dbReference type="SAM" id="SignalP"/>
    </source>
</evidence>
<feature type="signal peptide" evidence="1">
    <location>
        <begin position="1"/>
        <end position="17"/>
    </location>
</feature>
<accession>A0A3G8XG82</accession>
<proteinExistence type="predicted"/>
<evidence type="ECO:0000313" key="2">
    <source>
        <dbReference type="EMBL" id="AZI31678.1"/>
    </source>
</evidence>
<sequence>MKNYLFSLFLISGICISAQVGINTQSPDPSAALDVKSNNKGITFPQSALQSNTDAITIPTRTESLLIYNTNNLLLGKKGYYFWNGSKWDYFFSDLNQTSLQNQVKYYSANSATPYTFTRNPTNQFYGYSAHAAGEVLNTAQWTVITPLTKTISIDRGMNAVLFNINGMYQANNASSTSGIMSTIGFFVDDLLVDVKPMYLDFSSSCNYRQFMIYGTAQNLSLGSHTVKFAVRNISAPNISGLTVTYGGPNSGCSSLNSFESAVSSTIYINQPYEF</sequence>
<reference evidence="3" key="1">
    <citation type="submission" date="2018-11" db="EMBL/GenBank/DDBJ databases">
        <title>Proposal to divide the Flavobacteriaceae and reorganize its genera based on Amino Acid Identity values calculated from whole genome sequences.</title>
        <authorList>
            <person name="Nicholson A.C."/>
            <person name="Gulvik C.A."/>
            <person name="Whitney A.M."/>
            <person name="Humrighouse B.W."/>
            <person name="Bell M."/>
            <person name="Holmes B."/>
            <person name="Steigerwalt A.G."/>
            <person name="Villarma A."/>
            <person name="Sheth M."/>
            <person name="Batra D."/>
            <person name="Pryor J."/>
            <person name="Bernardet J.-F."/>
            <person name="Hugo C."/>
            <person name="Kampfer P."/>
            <person name="Newman J.D."/>
            <person name="McQuiston J.R."/>
        </authorList>
    </citation>
    <scope>NUCLEOTIDE SEQUENCE [LARGE SCALE GENOMIC DNA]</scope>
    <source>
        <strain evidence="3">G0081</strain>
    </source>
</reference>
<protein>
    <recommendedName>
        <fullName evidence="4">DUF4465 domain-containing protein</fullName>
    </recommendedName>
</protein>
<keyword evidence="3" id="KW-1185">Reference proteome</keyword>
<dbReference type="EMBL" id="CP034159">
    <property type="protein sequence ID" value="AZI31678.1"/>
    <property type="molecule type" value="Genomic_DNA"/>
</dbReference>
<name>A0A3G8XG82_9FLAO</name>
<dbReference type="AlphaFoldDB" id="A0A3G8XG82"/>
<dbReference type="RefSeq" id="WP_125021467.1">
    <property type="nucleotide sequence ID" value="NZ_CP034159.1"/>
</dbReference>
<dbReference type="Proteomes" id="UP000270185">
    <property type="component" value="Chromosome"/>
</dbReference>